<protein>
    <submittedName>
        <fullName evidence="2">Uncharacterized protein</fullName>
    </submittedName>
</protein>
<organism evidence="2 3">
    <name type="scientific">Hibiscus syriacus</name>
    <name type="common">Rose of Sharon</name>
    <dbReference type="NCBI Taxonomy" id="106335"/>
    <lineage>
        <taxon>Eukaryota</taxon>
        <taxon>Viridiplantae</taxon>
        <taxon>Streptophyta</taxon>
        <taxon>Embryophyta</taxon>
        <taxon>Tracheophyta</taxon>
        <taxon>Spermatophyta</taxon>
        <taxon>Magnoliopsida</taxon>
        <taxon>eudicotyledons</taxon>
        <taxon>Gunneridae</taxon>
        <taxon>Pentapetalae</taxon>
        <taxon>rosids</taxon>
        <taxon>malvids</taxon>
        <taxon>Malvales</taxon>
        <taxon>Malvaceae</taxon>
        <taxon>Malvoideae</taxon>
        <taxon>Hibiscus</taxon>
    </lineage>
</organism>
<keyword evidence="1" id="KW-0812">Transmembrane</keyword>
<dbReference type="PANTHER" id="PTHR34781:SF2">
    <property type="entry name" value="TRANSMEMBRANE PROTEIN"/>
    <property type="match status" value="1"/>
</dbReference>
<reference evidence="2" key="1">
    <citation type="submission" date="2019-09" db="EMBL/GenBank/DDBJ databases">
        <title>Draft genome information of white flower Hibiscus syriacus.</title>
        <authorList>
            <person name="Kim Y.-M."/>
        </authorList>
    </citation>
    <scope>NUCLEOTIDE SEQUENCE [LARGE SCALE GENOMIC DNA]</scope>
    <source>
        <strain evidence="2">YM2019G1</strain>
    </source>
</reference>
<gene>
    <name evidence="2" type="ORF">F3Y22_tig00011547pilonHSYRG00025</name>
</gene>
<dbReference type="Proteomes" id="UP000436088">
    <property type="component" value="Unassembled WGS sequence"/>
</dbReference>
<feature type="transmembrane region" description="Helical" evidence="1">
    <location>
        <begin position="58"/>
        <end position="80"/>
    </location>
</feature>
<dbReference type="PANTHER" id="PTHR34781">
    <property type="entry name" value="TRANSMEMBRANE PROTEIN"/>
    <property type="match status" value="1"/>
</dbReference>
<evidence type="ECO:0000256" key="1">
    <source>
        <dbReference type="SAM" id="Phobius"/>
    </source>
</evidence>
<keyword evidence="3" id="KW-1185">Reference proteome</keyword>
<evidence type="ECO:0000313" key="2">
    <source>
        <dbReference type="EMBL" id="KAE8723907.1"/>
    </source>
</evidence>
<proteinExistence type="predicted"/>
<dbReference type="AlphaFoldDB" id="A0A6A3C642"/>
<evidence type="ECO:0000313" key="3">
    <source>
        <dbReference type="Proteomes" id="UP000436088"/>
    </source>
</evidence>
<sequence length="141" mass="15571">MTIQQQNQGQQSRVFHDLSALVLNLLGVPPTATALFFSDQSPGSERRRYPRTITPAGFGWLMLGISVSMMFCGSITFFIGLMLMPWVVGLAIVLYVAGIVSTVWPFDSLLCHRPSLAAQGYSCMIKQGLVRELKWPATAFD</sequence>
<dbReference type="OrthoDB" id="1936751at2759"/>
<keyword evidence="1" id="KW-0472">Membrane</keyword>
<keyword evidence="1" id="KW-1133">Transmembrane helix</keyword>
<name>A0A6A3C642_HIBSY</name>
<dbReference type="EMBL" id="VEPZ02000498">
    <property type="protein sequence ID" value="KAE8723907.1"/>
    <property type="molecule type" value="Genomic_DNA"/>
</dbReference>
<accession>A0A6A3C642</accession>
<comment type="caution">
    <text evidence="2">The sequence shown here is derived from an EMBL/GenBank/DDBJ whole genome shotgun (WGS) entry which is preliminary data.</text>
</comment>
<feature type="transmembrane region" description="Helical" evidence="1">
    <location>
        <begin position="86"/>
        <end position="106"/>
    </location>
</feature>